<dbReference type="EMBL" id="FUWY01000001">
    <property type="protein sequence ID" value="SJZ45321.1"/>
    <property type="molecule type" value="Genomic_DNA"/>
</dbReference>
<keyword evidence="4" id="KW-0143">Chaperone</keyword>
<dbReference type="GO" id="GO:0003723">
    <property type="term" value="F:RNA binding"/>
    <property type="evidence" value="ECO:0007669"/>
    <property type="project" value="UniProtKB-KW"/>
</dbReference>
<dbReference type="InterPro" id="IPR032782">
    <property type="entry name" value="KhpB_N"/>
</dbReference>
<dbReference type="CDD" id="cd02644">
    <property type="entry name" value="R3H_jag"/>
    <property type="match status" value="1"/>
</dbReference>
<dbReference type="Pfam" id="PF01424">
    <property type="entry name" value="R3H"/>
    <property type="match status" value="1"/>
</dbReference>
<evidence type="ECO:0000256" key="5">
    <source>
        <dbReference type="ARBA" id="ARBA00023316"/>
    </source>
</evidence>
<reference evidence="8" key="1">
    <citation type="submission" date="2017-02" db="EMBL/GenBank/DDBJ databases">
        <authorList>
            <person name="Varghese N."/>
            <person name="Submissions S."/>
        </authorList>
    </citation>
    <scope>NUCLEOTIDE SEQUENCE [LARGE SCALE GENOMIC DNA]</scope>
    <source>
        <strain evidence="8">ATCC 25662</strain>
    </source>
</reference>
<evidence type="ECO:0000259" key="6">
    <source>
        <dbReference type="PROSITE" id="PS51061"/>
    </source>
</evidence>
<dbReference type="InterPro" id="IPR015946">
    <property type="entry name" value="KH_dom-like_a/b"/>
</dbReference>
<keyword evidence="5" id="KW-0961">Cell wall biogenesis/degradation</keyword>
<protein>
    <submittedName>
        <fullName evidence="7">SpoIIIJ-associated protein</fullName>
    </submittedName>
</protein>
<keyword evidence="3" id="KW-0133">Cell shape</keyword>
<evidence type="ECO:0000256" key="3">
    <source>
        <dbReference type="ARBA" id="ARBA00022960"/>
    </source>
</evidence>
<evidence type="ECO:0000256" key="2">
    <source>
        <dbReference type="ARBA" id="ARBA00022884"/>
    </source>
</evidence>
<dbReference type="SMART" id="SM00393">
    <property type="entry name" value="R3H"/>
    <property type="match status" value="1"/>
</dbReference>
<dbReference type="PANTHER" id="PTHR35800:SF1">
    <property type="entry name" value="RNA-BINDING PROTEIN KHPB"/>
    <property type="match status" value="1"/>
</dbReference>
<dbReference type="PANTHER" id="PTHR35800">
    <property type="entry name" value="PROTEIN JAG"/>
    <property type="match status" value="1"/>
</dbReference>
<dbReference type="Proteomes" id="UP000243297">
    <property type="component" value="Unassembled WGS sequence"/>
</dbReference>
<dbReference type="InterPro" id="IPR001374">
    <property type="entry name" value="R3H_dom"/>
</dbReference>
<dbReference type="Gene3D" id="3.30.1370.50">
    <property type="entry name" value="R3H-like domain"/>
    <property type="match status" value="1"/>
</dbReference>
<keyword evidence="1" id="KW-0963">Cytoplasm</keyword>
<proteinExistence type="predicted"/>
<dbReference type="AlphaFoldDB" id="A0A1T4KSD9"/>
<evidence type="ECO:0000313" key="7">
    <source>
        <dbReference type="EMBL" id="SJZ45321.1"/>
    </source>
</evidence>
<evidence type="ECO:0000256" key="1">
    <source>
        <dbReference type="ARBA" id="ARBA00022490"/>
    </source>
</evidence>
<dbReference type="GO" id="GO:0008360">
    <property type="term" value="P:regulation of cell shape"/>
    <property type="evidence" value="ECO:0007669"/>
    <property type="project" value="UniProtKB-KW"/>
</dbReference>
<dbReference type="Pfam" id="PF13083">
    <property type="entry name" value="KH_KhpA-B"/>
    <property type="match status" value="1"/>
</dbReference>
<dbReference type="SUPFAM" id="SSF82708">
    <property type="entry name" value="R3H domain"/>
    <property type="match status" value="1"/>
</dbReference>
<dbReference type="Gene3D" id="3.30.300.20">
    <property type="match status" value="1"/>
</dbReference>
<evidence type="ECO:0000313" key="8">
    <source>
        <dbReference type="Proteomes" id="UP000243297"/>
    </source>
</evidence>
<dbReference type="InterPro" id="IPR036867">
    <property type="entry name" value="R3H_dom_sf"/>
</dbReference>
<dbReference type="RefSeq" id="WP_078711101.1">
    <property type="nucleotide sequence ID" value="NZ_FUWY01000001.1"/>
</dbReference>
<dbReference type="InterPro" id="IPR034079">
    <property type="entry name" value="R3H_KhpB"/>
</dbReference>
<organism evidence="7 8">
    <name type="scientific">Anaerorhabdus furcosa</name>
    <dbReference type="NCBI Taxonomy" id="118967"/>
    <lineage>
        <taxon>Bacteria</taxon>
        <taxon>Bacillati</taxon>
        <taxon>Bacillota</taxon>
        <taxon>Erysipelotrichia</taxon>
        <taxon>Erysipelotrichales</taxon>
        <taxon>Erysipelotrichaceae</taxon>
        <taxon>Anaerorhabdus</taxon>
    </lineage>
</organism>
<gene>
    <name evidence="7" type="ORF">SAMN02745191_0681</name>
</gene>
<keyword evidence="2" id="KW-0694">RNA-binding</keyword>
<dbReference type="STRING" id="118967.SAMN02745191_0681"/>
<evidence type="ECO:0000256" key="4">
    <source>
        <dbReference type="ARBA" id="ARBA00023186"/>
    </source>
</evidence>
<dbReference type="InterPro" id="IPR039247">
    <property type="entry name" value="KhpB"/>
</dbReference>
<accession>A0A1T4KSD9</accession>
<feature type="domain" description="R3H" evidence="6">
    <location>
        <begin position="135"/>
        <end position="201"/>
    </location>
</feature>
<keyword evidence="8" id="KW-1185">Reference proteome</keyword>
<dbReference type="GO" id="GO:0071555">
    <property type="term" value="P:cell wall organization"/>
    <property type="evidence" value="ECO:0007669"/>
    <property type="project" value="UniProtKB-KW"/>
</dbReference>
<name>A0A1T4KSD9_9FIRM</name>
<dbReference type="PROSITE" id="PS51061">
    <property type="entry name" value="R3H"/>
    <property type="match status" value="1"/>
</dbReference>
<sequence>MKKYTAKTLDELLKNAANDKHVEINDLTYFVTEEKKGILGIGTSVSADVYCMDDVKEFIFNYLGEFFTELNQEIEVEIVRQNDGFKVMLNAENNAILIGKNGQTLQAMNTVLRGAVNSTFKKRIPTLIDINNYKTDRYAKVKAMAKRIARTVQKTKVEAVLDPMPNDERKVIHQFLGEMDHIKTESEGEGNHRHLKIMYDENKKGTTN</sequence>
<dbReference type="OrthoDB" id="9794483at2"/>
<dbReference type="Pfam" id="PF14804">
    <property type="entry name" value="Jag_N"/>
    <property type="match status" value="1"/>
</dbReference>